<feature type="region of interest" description="Disordered" evidence="1">
    <location>
        <begin position="414"/>
        <end position="463"/>
    </location>
</feature>
<keyword evidence="3" id="KW-1185">Reference proteome</keyword>
<feature type="compositionally biased region" description="Basic and acidic residues" evidence="1">
    <location>
        <begin position="284"/>
        <end position="294"/>
    </location>
</feature>
<feature type="region of interest" description="Disordered" evidence="1">
    <location>
        <begin position="140"/>
        <end position="188"/>
    </location>
</feature>
<feature type="region of interest" description="Disordered" evidence="1">
    <location>
        <begin position="231"/>
        <end position="253"/>
    </location>
</feature>
<feature type="compositionally biased region" description="Polar residues" evidence="1">
    <location>
        <begin position="306"/>
        <end position="318"/>
    </location>
</feature>
<feature type="region of interest" description="Disordered" evidence="1">
    <location>
        <begin position="347"/>
        <end position="389"/>
    </location>
</feature>
<feature type="region of interest" description="Disordered" evidence="1">
    <location>
        <begin position="57"/>
        <end position="79"/>
    </location>
</feature>
<accession>A0A4S8L2X7</accession>
<gene>
    <name evidence="2" type="ORF">K435DRAFT_444832</name>
</gene>
<protein>
    <submittedName>
        <fullName evidence="2">Uncharacterized protein</fullName>
    </submittedName>
</protein>
<name>A0A4S8L2X7_DENBC</name>
<feature type="compositionally biased region" description="Basic and acidic residues" evidence="1">
    <location>
        <begin position="170"/>
        <end position="180"/>
    </location>
</feature>
<organism evidence="2 3">
    <name type="scientific">Dendrothele bispora (strain CBS 962.96)</name>
    <dbReference type="NCBI Taxonomy" id="1314807"/>
    <lineage>
        <taxon>Eukaryota</taxon>
        <taxon>Fungi</taxon>
        <taxon>Dikarya</taxon>
        <taxon>Basidiomycota</taxon>
        <taxon>Agaricomycotina</taxon>
        <taxon>Agaricomycetes</taxon>
        <taxon>Agaricomycetidae</taxon>
        <taxon>Agaricales</taxon>
        <taxon>Agaricales incertae sedis</taxon>
        <taxon>Dendrothele</taxon>
    </lineage>
</organism>
<evidence type="ECO:0000256" key="1">
    <source>
        <dbReference type="SAM" id="MobiDB-lite"/>
    </source>
</evidence>
<feature type="region of interest" description="Disordered" evidence="1">
    <location>
        <begin position="614"/>
        <end position="656"/>
    </location>
</feature>
<feature type="compositionally biased region" description="Low complexity" evidence="1">
    <location>
        <begin position="368"/>
        <end position="380"/>
    </location>
</feature>
<feature type="compositionally biased region" description="Basic and acidic residues" evidence="1">
    <location>
        <begin position="347"/>
        <end position="356"/>
    </location>
</feature>
<feature type="compositionally biased region" description="Polar residues" evidence="1">
    <location>
        <begin position="419"/>
        <end position="447"/>
    </location>
</feature>
<proteinExistence type="predicted"/>
<dbReference type="EMBL" id="ML179717">
    <property type="protein sequence ID" value="THU82653.1"/>
    <property type="molecule type" value="Genomic_DNA"/>
</dbReference>
<feature type="region of interest" description="Disordered" evidence="1">
    <location>
        <begin position="279"/>
        <end position="318"/>
    </location>
</feature>
<reference evidence="2 3" key="1">
    <citation type="journal article" date="2019" name="Nat. Ecol. Evol.">
        <title>Megaphylogeny resolves global patterns of mushroom evolution.</title>
        <authorList>
            <person name="Varga T."/>
            <person name="Krizsan K."/>
            <person name="Foldi C."/>
            <person name="Dima B."/>
            <person name="Sanchez-Garcia M."/>
            <person name="Sanchez-Ramirez S."/>
            <person name="Szollosi G.J."/>
            <person name="Szarkandi J.G."/>
            <person name="Papp V."/>
            <person name="Albert L."/>
            <person name="Andreopoulos W."/>
            <person name="Angelini C."/>
            <person name="Antonin V."/>
            <person name="Barry K.W."/>
            <person name="Bougher N.L."/>
            <person name="Buchanan P."/>
            <person name="Buyck B."/>
            <person name="Bense V."/>
            <person name="Catcheside P."/>
            <person name="Chovatia M."/>
            <person name="Cooper J."/>
            <person name="Damon W."/>
            <person name="Desjardin D."/>
            <person name="Finy P."/>
            <person name="Geml J."/>
            <person name="Haridas S."/>
            <person name="Hughes K."/>
            <person name="Justo A."/>
            <person name="Karasinski D."/>
            <person name="Kautmanova I."/>
            <person name="Kiss B."/>
            <person name="Kocsube S."/>
            <person name="Kotiranta H."/>
            <person name="LaButti K.M."/>
            <person name="Lechner B.E."/>
            <person name="Liimatainen K."/>
            <person name="Lipzen A."/>
            <person name="Lukacs Z."/>
            <person name="Mihaltcheva S."/>
            <person name="Morgado L.N."/>
            <person name="Niskanen T."/>
            <person name="Noordeloos M.E."/>
            <person name="Ohm R.A."/>
            <person name="Ortiz-Santana B."/>
            <person name="Ovrebo C."/>
            <person name="Racz N."/>
            <person name="Riley R."/>
            <person name="Savchenko A."/>
            <person name="Shiryaev A."/>
            <person name="Soop K."/>
            <person name="Spirin V."/>
            <person name="Szebenyi C."/>
            <person name="Tomsovsky M."/>
            <person name="Tulloss R.E."/>
            <person name="Uehling J."/>
            <person name="Grigoriev I.V."/>
            <person name="Vagvolgyi C."/>
            <person name="Papp T."/>
            <person name="Martin F.M."/>
            <person name="Miettinen O."/>
            <person name="Hibbett D.S."/>
            <person name="Nagy L.G."/>
        </authorList>
    </citation>
    <scope>NUCLEOTIDE SEQUENCE [LARGE SCALE GENOMIC DNA]</scope>
    <source>
        <strain evidence="2 3">CBS 962.96</strain>
    </source>
</reference>
<feature type="region of interest" description="Disordered" evidence="1">
    <location>
        <begin position="482"/>
        <end position="528"/>
    </location>
</feature>
<dbReference type="AlphaFoldDB" id="A0A4S8L2X7"/>
<evidence type="ECO:0000313" key="3">
    <source>
        <dbReference type="Proteomes" id="UP000297245"/>
    </source>
</evidence>
<feature type="compositionally biased region" description="Pro residues" evidence="1">
    <location>
        <begin position="68"/>
        <end position="79"/>
    </location>
</feature>
<sequence>MNQHPFTSSRSTTSMLSMLSLPPVAGVPIPVSFRNQGPVVIPVTEEICAYCTHNMHTSASRDSDPRNYPFPPHPPSLPHPPLNPSAVVPASPATTSTITCTCRQCVTRRMSSSQRQCGHYGYGSNCTVTRAVDDCQDHDGADLPNWSTPRSVLRSGRVKQKEASTVISPDNEKGQRRSDSHPSSSQVQMFQKLAATTMSAPSSSLPPSLTSSTSTCPLDCLQCDTGEGYSHSETCSLQPLPPSSTQSSEQTEKIRPRIPISMLVHPDPSPETMTMTERNQNRMGRSDSDDHKENDDEAMDICHSSPLGSTITTTSPCSSQDVEMMPVYEPLMSLAVAATAIVEGRLEGENRGERSRTTLRSIAGPITSQSRSSQEQSTQSYPGLGNDDVDMSVEVEDEETLQTKEVLSRLSAGDVSARRTFSNIPNPPWRQNGSTPPSVGSRRSAQSCEVGVGPSEGVDATPSVGHRFRRRNAQVDARNLPLFRGRDTETRTRMGRSDNGSDSRGVGHDETSGNDDSVAHDHCRSNTPPRTIVLEETDRIWNPFPDGLPPRRRFLKHLRTYINEADLPSNKTTIKMRTDADLPIDLAVMPSWVQSATIPLDFNDPRVAVRTVPHLTSPSSRSVMSPPDPPPPPSRSASDLPRLHPETVPSLSSENPEKYCGFEAYVHALEDEYNRQARDGGTP</sequence>
<dbReference type="Proteomes" id="UP000297245">
    <property type="component" value="Unassembled WGS sequence"/>
</dbReference>
<feature type="compositionally biased region" description="Basic and acidic residues" evidence="1">
    <location>
        <begin position="484"/>
        <end position="524"/>
    </location>
</feature>
<evidence type="ECO:0000313" key="2">
    <source>
        <dbReference type="EMBL" id="THU82653.1"/>
    </source>
</evidence>